<feature type="signal peptide" evidence="1">
    <location>
        <begin position="1"/>
        <end position="18"/>
    </location>
</feature>
<dbReference type="AlphaFoldDB" id="A0AAD6MVZ1"/>
<organism evidence="2 3">
    <name type="scientific">Penicillium malachiteum</name>
    <dbReference type="NCBI Taxonomy" id="1324776"/>
    <lineage>
        <taxon>Eukaryota</taxon>
        <taxon>Fungi</taxon>
        <taxon>Dikarya</taxon>
        <taxon>Ascomycota</taxon>
        <taxon>Pezizomycotina</taxon>
        <taxon>Eurotiomycetes</taxon>
        <taxon>Eurotiomycetidae</taxon>
        <taxon>Eurotiales</taxon>
        <taxon>Aspergillaceae</taxon>
        <taxon>Penicillium</taxon>
    </lineage>
</organism>
<sequence>MRFLSLILAAAFVAVVVADDSICDNDDIPPLACTTDSDCINAGCDGYYCTDIDGIGLKLPYTFCQFAYTD</sequence>
<evidence type="ECO:0000256" key="1">
    <source>
        <dbReference type="SAM" id="SignalP"/>
    </source>
</evidence>
<evidence type="ECO:0000313" key="2">
    <source>
        <dbReference type="EMBL" id="KAJ5726988.1"/>
    </source>
</evidence>
<keyword evidence="1" id="KW-0732">Signal</keyword>
<proteinExistence type="predicted"/>
<gene>
    <name evidence="2" type="ORF">N7493_006015</name>
</gene>
<keyword evidence="3" id="KW-1185">Reference proteome</keyword>
<protein>
    <recommendedName>
        <fullName evidence="4">Extracellular membrane protein CFEM domain-containing protein</fullName>
    </recommendedName>
</protein>
<dbReference type="Proteomes" id="UP001215712">
    <property type="component" value="Unassembled WGS sequence"/>
</dbReference>
<evidence type="ECO:0008006" key="4">
    <source>
        <dbReference type="Google" id="ProtNLM"/>
    </source>
</evidence>
<reference evidence="2" key="2">
    <citation type="submission" date="2023-01" db="EMBL/GenBank/DDBJ databases">
        <authorList>
            <person name="Petersen C."/>
        </authorList>
    </citation>
    <scope>NUCLEOTIDE SEQUENCE</scope>
    <source>
        <strain evidence="2">IBT 17514</strain>
    </source>
</reference>
<evidence type="ECO:0000313" key="3">
    <source>
        <dbReference type="Proteomes" id="UP001215712"/>
    </source>
</evidence>
<feature type="chain" id="PRO_5041956902" description="Extracellular membrane protein CFEM domain-containing protein" evidence="1">
    <location>
        <begin position="19"/>
        <end position="70"/>
    </location>
</feature>
<name>A0AAD6MVZ1_9EURO</name>
<comment type="caution">
    <text evidence="2">The sequence shown here is derived from an EMBL/GenBank/DDBJ whole genome shotgun (WGS) entry which is preliminary data.</text>
</comment>
<dbReference type="EMBL" id="JAQJAN010000007">
    <property type="protein sequence ID" value="KAJ5726988.1"/>
    <property type="molecule type" value="Genomic_DNA"/>
</dbReference>
<reference evidence="2" key="1">
    <citation type="journal article" date="2023" name="IMA Fungus">
        <title>Comparative genomic study of the Penicillium genus elucidates a diverse pangenome and 15 lateral gene transfer events.</title>
        <authorList>
            <person name="Petersen C."/>
            <person name="Sorensen T."/>
            <person name="Nielsen M.R."/>
            <person name="Sondergaard T.E."/>
            <person name="Sorensen J.L."/>
            <person name="Fitzpatrick D.A."/>
            <person name="Frisvad J.C."/>
            <person name="Nielsen K.L."/>
        </authorList>
    </citation>
    <scope>NUCLEOTIDE SEQUENCE</scope>
    <source>
        <strain evidence="2">IBT 17514</strain>
    </source>
</reference>
<accession>A0AAD6MVZ1</accession>